<dbReference type="EMBL" id="CAFBPN010000037">
    <property type="protein sequence ID" value="CAB5020473.1"/>
    <property type="molecule type" value="Genomic_DNA"/>
</dbReference>
<dbReference type="Pfam" id="PF00293">
    <property type="entry name" value="NUDIX"/>
    <property type="match status" value="1"/>
</dbReference>
<dbReference type="InterPro" id="IPR020084">
    <property type="entry name" value="NUDIX_hydrolase_CS"/>
</dbReference>
<comment type="cofactor">
    <cofactor evidence="1">
        <name>Mg(2+)</name>
        <dbReference type="ChEBI" id="CHEBI:18420"/>
    </cofactor>
</comment>
<dbReference type="PANTHER" id="PTHR43046">
    <property type="entry name" value="GDP-MANNOSE MANNOSYL HYDROLASE"/>
    <property type="match status" value="1"/>
</dbReference>
<proteinExistence type="predicted"/>
<evidence type="ECO:0000256" key="2">
    <source>
        <dbReference type="ARBA" id="ARBA00022801"/>
    </source>
</evidence>
<dbReference type="SUPFAM" id="SSF55811">
    <property type="entry name" value="Nudix"/>
    <property type="match status" value="1"/>
</dbReference>
<evidence type="ECO:0000313" key="5">
    <source>
        <dbReference type="EMBL" id="CAB5068240.1"/>
    </source>
</evidence>
<feature type="domain" description="Nudix hydrolase" evidence="3">
    <location>
        <begin position="1"/>
        <end position="136"/>
    </location>
</feature>
<keyword evidence="2" id="KW-0378">Hydrolase</keyword>
<reference evidence="5" key="1">
    <citation type="submission" date="2020-05" db="EMBL/GenBank/DDBJ databases">
        <authorList>
            <person name="Chiriac C."/>
            <person name="Salcher M."/>
            <person name="Ghai R."/>
            <person name="Kavagutti S V."/>
        </authorList>
    </citation>
    <scope>NUCLEOTIDE SEQUENCE</scope>
</reference>
<gene>
    <name evidence="4" type="ORF">UFOPK4098_00833</name>
    <name evidence="5" type="ORF">UFOPK4347_01729</name>
</gene>
<dbReference type="AlphaFoldDB" id="A0A6J7UQD7"/>
<dbReference type="GO" id="GO:0016787">
    <property type="term" value="F:hydrolase activity"/>
    <property type="evidence" value="ECO:0007669"/>
    <property type="project" value="UniProtKB-KW"/>
</dbReference>
<dbReference type="PROSITE" id="PS51462">
    <property type="entry name" value="NUDIX"/>
    <property type="match status" value="1"/>
</dbReference>
<accession>A0A6J7UQD7</accession>
<dbReference type="EMBL" id="CAFBQU010000090">
    <property type="protein sequence ID" value="CAB5068240.1"/>
    <property type="molecule type" value="Genomic_DNA"/>
</dbReference>
<dbReference type="InterPro" id="IPR015797">
    <property type="entry name" value="NUDIX_hydrolase-like_dom_sf"/>
</dbReference>
<dbReference type="PANTHER" id="PTHR43046:SF14">
    <property type="entry name" value="MUTT_NUDIX FAMILY PROTEIN"/>
    <property type="match status" value="1"/>
</dbReference>
<dbReference type="Gene3D" id="3.90.79.10">
    <property type="entry name" value="Nucleoside Triphosphate Pyrophosphohydrolase"/>
    <property type="match status" value="1"/>
</dbReference>
<organism evidence="5">
    <name type="scientific">freshwater metagenome</name>
    <dbReference type="NCBI Taxonomy" id="449393"/>
    <lineage>
        <taxon>unclassified sequences</taxon>
        <taxon>metagenomes</taxon>
        <taxon>ecological metagenomes</taxon>
    </lineage>
</organism>
<sequence>MRGLIVDELNHVLLALLQFPTRSVWVLPGGGIEADEEHHEALHRELREEVGLYEPPIGELLWTRTHVIPFIDGQWDGQRDHAYLVRTTRFNPQPELSVEQLRSEHLVELRWWSVEELSSVVDDVFFAPLHLPQLVADVVHNGPPVEPIHIFQETK</sequence>
<name>A0A6J7UQD7_9ZZZZ</name>
<protein>
    <submittedName>
        <fullName evidence="5">Unannotated protein</fullName>
    </submittedName>
</protein>
<dbReference type="PROSITE" id="PS00893">
    <property type="entry name" value="NUDIX_BOX"/>
    <property type="match status" value="1"/>
</dbReference>
<dbReference type="InterPro" id="IPR000086">
    <property type="entry name" value="NUDIX_hydrolase_dom"/>
</dbReference>
<evidence type="ECO:0000259" key="3">
    <source>
        <dbReference type="PROSITE" id="PS51462"/>
    </source>
</evidence>
<evidence type="ECO:0000256" key="1">
    <source>
        <dbReference type="ARBA" id="ARBA00001946"/>
    </source>
</evidence>
<evidence type="ECO:0000313" key="4">
    <source>
        <dbReference type="EMBL" id="CAB5020473.1"/>
    </source>
</evidence>